<dbReference type="EMBL" id="KL584750">
    <property type="protein sequence ID" value="KEQ99991.1"/>
    <property type="molecule type" value="Genomic_DNA"/>
</dbReference>
<dbReference type="OrthoDB" id="630895at2759"/>
<gene>
    <name evidence="1" type="ORF">AUEXF2481DRAFT_207418</name>
</gene>
<dbReference type="PANTHER" id="PTHR34822">
    <property type="entry name" value="GRPB DOMAIN PROTEIN (AFU_ORTHOLOGUE AFUA_1G01530)"/>
    <property type="match status" value="1"/>
</dbReference>
<dbReference type="PANTHER" id="PTHR34822:SF1">
    <property type="entry name" value="GRPB FAMILY PROTEIN"/>
    <property type="match status" value="1"/>
</dbReference>
<evidence type="ECO:0000313" key="2">
    <source>
        <dbReference type="Proteomes" id="UP000030641"/>
    </source>
</evidence>
<dbReference type="Pfam" id="PF04229">
    <property type="entry name" value="GrpB"/>
    <property type="match status" value="1"/>
</dbReference>
<evidence type="ECO:0008006" key="3">
    <source>
        <dbReference type="Google" id="ProtNLM"/>
    </source>
</evidence>
<keyword evidence="2" id="KW-1185">Reference proteome</keyword>
<accession>A0A074ZNS5</accession>
<dbReference type="GeneID" id="25362505"/>
<dbReference type="InterPro" id="IPR007344">
    <property type="entry name" value="GrpB/CoaE"/>
</dbReference>
<dbReference type="RefSeq" id="XP_013348513.1">
    <property type="nucleotide sequence ID" value="XM_013493059.1"/>
</dbReference>
<dbReference type="Proteomes" id="UP000030641">
    <property type="component" value="Unassembled WGS sequence"/>
</dbReference>
<evidence type="ECO:0000313" key="1">
    <source>
        <dbReference type="EMBL" id="KEQ99991.1"/>
    </source>
</evidence>
<protein>
    <recommendedName>
        <fullName evidence="3">GrpB domain protein</fullName>
    </recommendedName>
</protein>
<dbReference type="InParanoid" id="A0A074ZNS5"/>
<proteinExistence type="predicted"/>
<name>A0A074ZNS5_AURSE</name>
<organism evidence="1 2">
    <name type="scientific">Aureobasidium subglaciale (strain EXF-2481)</name>
    <name type="common">Aureobasidium pullulans var. subglaciale</name>
    <dbReference type="NCBI Taxonomy" id="1043005"/>
    <lineage>
        <taxon>Eukaryota</taxon>
        <taxon>Fungi</taxon>
        <taxon>Dikarya</taxon>
        <taxon>Ascomycota</taxon>
        <taxon>Pezizomycotina</taxon>
        <taxon>Dothideomycetes</taxon>
        <taxon>Dothideomycetidae</taxon>
        <taxon>Dothideales</taxon>
        <taxon>Saccotheciaceae</taxon>
        <taxon>Aureobasidium</taxon>
    </lineage>
</organism>
<dbReference type="InterPro" id="IPR043519">
    <property type="entry name" value="NT_sf"/>
</dbReference>
<reference evidence="1 2" key="1">
    <citation type="journal article" date="2014" name="BMC Genomics">
        <title>Genome sequencing of four Aureobasidium pullulans varieties: biotechnological potential, stress tolerance, and description of new species.</title>
        <authorList>
            <person name="Gostin Ar C."/>
            <person name="Ohm R.A."/>
            <person name="Kogej T."/>
            <person name="Sonjak S."/>
            <person name="Turk M."/>
            <person name="Zajc J."/>
            <person name="Zalar P."/>
            <person name="Grube M."/>
            <person name="Sun H."/>
            <person name="Han J."/>
            <person name="Sharma A."/>
            <person name="Chiniquy J."/>
            <person name="Ngan C.Y."/>
            <person name="Lipzen A."/>
            <person name="Barry K."/>
            <person name="Grigoriev I.V."/>
            <person name="Gunde-Cimerman N."/>
        </authorList>
    </citation>
    <scope>NUCLEOTIDE SEQUENCE [LARGE SCALE GENOMIC DNA]</scope>
    <source>
        <strain evidence="1 2">EXF-2481</strain>
    </source>
</reference>
<dbReference type="AlphaFoldDB" id="A0A074ZNS5"/>
<sequence length="204" mass="22773">MAPQLADILKDSEFKPELVERIAVREYPAALEVVAPNPAWPEIFDSLKKRIVDALGANAVAVNHVGSTSVPGLPAKDCIDIDLVVSDVANETAYVGPLEAAGFRFLLREAHWYGHRFFYAYKPHAVNLHVWGPDSPEVTRHQIFRNRLLSSPEDMAAYLAAKKLACRQTQESGGNLQEYNSRKEDTIRQILRNAFVELGYISKA</sequence>
<dbReference type="Gene3D" id="3.30.460.10">
    <property type="entry name" value="Beta Polymerase, domain 2"/>
    <property type="match status" value="1"/>
</dbReference>
<dbReference type="OMA" id="YAWFIKR"/>
<dbReference type="HOGENOM" id="CLU_086407_1_0_1"/>
<dbReference type="SUPFAM" id="SSF81301">
    <property type="entry name" value="Nucleotidyltransferase"/>
    <property type="match status" value="1"/>
</dbReference>